<feature type="transmembrane region" description="Helical" evidence="7">
    <location>
        <begin position="324"/>
        <end position="347"/>
    </location>
</feature>
<dbReference type="NCBIfam" id="TIGR00801">
    <property type="entry name" value="ncs2"/>
    <property type="match status" value="1"/>
</dbReference>
<protein>
    <submittedName>
        <fullName evidence="8">Uracil-xanthine permease</fullName>
    </submittedName>
</protein>
<feature type="transmembrane region" description="Helical" evidence="7">
    <location>
        <begin position="151"/>
        <end position="169"/>
    </location>
</feature>
<dbReference type="InterPro" id="IPR006042">
    <property type="entry name" value="Xan_ur_permease"/>
</dbReference>
<feature type="transmembrane region" description="Helical" evidence="7">
    <location>
        <begin position="110"/>
        <end position="131"/>
    </location>
</feature>
<feature type="transmembrane region" description="Helical" evidence="7">
    <location>
        <begin position="220"/>
        <end position="243"/>
    </location>
</feature>
<dbReference type="KEGG" id="swd:Swoo_2162"/>
<gene>
    <name evidence="8" type="ordered locus">Swoo_2162</name>
</gene>
<dbReference type="eggNOG" id="COG2233">
    <property type="taxonomic scope" value="Bacteria"/>
</dbReference>
<organism evidence="8 9">
    <name type="scientific">Shewanella woodyi (strain ATCC 51908 / MS32)</name>
    <dbReference type="NCBI Taxonomy" id="392500"/>
    <lineage>
        <taxon>Bacteria</taxon>
        <taxon>Pseudomonadati</taxon>
        <taxon>Pseudomonadota</taxon>
        <taxon>Gammaproteobacteria</taxon>
        <taxon>Alteromonadales</taxon>
        <taxon>Shewanellaceae</taxon>
        <taxon>Shewanella</taxon>
    </lineage>
</organism>
<name>B1KDP9_SHEWM</name>
<evidence type="ECO:0000256" key="4">
    <source>
        <dbReference type="ARBA" id="ARBA00022692"/>
    </source>
</evidence>
<evidence type="ECO:0000256" key="2">
    <source>
        <dbReference type="ARBA" id="ARBA00008821"/>
    </source>
</evidence>
<dbReference type="HOGENOM" id="CLU_017959_1_2_6"/>
<reference evidence="8 9" key="1">
    <citation type="submission" date="2008-02" db="EMBL/GenBank/DDBJ databases">
        <title>Complete sequence of Shewanella woodyi ATCC 51908.</title>
        <authorList>
            <consortium name="US DOE Joint Genome Institute"/>
            <person name="Copeland A."/>
            <person name="Lucas S."/>
            <person name="Lapidus A."/>
            <person name="Glavina del Rio T."/>
            <person name="Dalin E."/>
            <person name="Tice H."/>
            <person name="Bruce D."/>
            <person name="Goodwin L."/>
            <person name="Pitluck S."/>
            <person name="Sims D."/>
            <person name="Brettin T."/>
            <person name="Detter J.C."/>
            <person name="Han C."/>
            <person name="Kuske C.R."/>
            <person name="Schmutz J."/>
            <person name="Larimer F."/>
            <person name="Land M."/>
            <person name="Hauser L."/>
            <person name="Kyrpides N."/>
            <person name="Lykidis A."/>
            <person name="Zhao J.-S."/>
            <person name="Richardson P."/>
        </authorList>
    </citation>
    <scope>NUCLEOTIDE SEQUENCE [LARGE SCALE GENOMIC DNA]</scope>
    <source>
        <strain evidence="9">ATCC 51908 / MS32</strain>
    </source>
</reference>
<keyword evidence="9" id="KW-1185">Reference proteome</keyword>
<dbReference type="AlphaFoldDB" id="B1KDP9"/>
<sequence>MKNVSLALQGAQMLFVAFGALVLMPLLTGLDTNVALFTAGIGTLIFQLITKRQIPIFLASSFAFIAPIMYGVQTWGIPSTMGGLMAAGCVYLILASLVKVRGDGFIKRLLPPVVVGPVIIVIGLGLAPVAVNMALGKSGDGSLVLVEQSTALIISLSALLSTVAVAIFAKGLLKLMPILAGILVGYGLSLTFGIVDFTPVIAASWIAMPNFVAPEFNWHAIAFMIPVAIAPAVEHIGDILAISNVTGKDYLKKPGLHRTLAGDGVATIAASAFGGPPNTTYSEVTGAVTLTKNFNPVIMTWTAITAIVLAFVGKLGAIMQTIPVPVMGGIMCLLFGSIAAVGLNSLIKNQVDLTEPRNLCIVGITLVFGIGGMAFGIGSFSLTGISLCGIVAITMNLLLPMPKTSNSEEIETSVK</sequence>
<dbReference type="STRING" id="392500.Swoo_2162"/>
<dbReference type="EMBL" id="CP000961">
    <property type="protein sequence ID" value="ACA86446.1"/>
    <property type="molecule type" value="Genomic_DNA"/>
</dbReference>
<dbReference type="PANTHER" id="PTHR42810:SF2">
    <property type="entry name" value="PURINE PERMEASE C1399.01C-RELATED"/>
    <property type="match status" value="1"/>
</dbReference>
<feature type="transmembrane region" description="Helical" evidence="7">
    <location>
        <begin position="181"/>
        <end position="208"/>
    </location>
</feature>
<evidence type="ECO:0000256" key="7">
    <source>
        <dbReference type="SAM" id="Phobius"/>
    </source>
</evidence>
<evidence type="ECO:0000313" key="9">
    <source>
        <dbReference type="Proteomes" id="UP000002168"/>
    </source>
</evidence>
<dbReference type="Proteomes" id="UP000002168">
    <property type="component" value="Chromosome"/>
</dbReference>
<dbReference type="InterPro" id="IPR006043">
    <property type="entry name" value="NCS2"/>
</dbReference>
<proteinExistence type="inferred from homology"/>
<feature type="transmembrane region" description="Helical" evidence="7">
    <location>
        <begin position="81"/>
        <end position="98"/>
    </location>
</feature>
<keyword evidence="6 7" id="KW-0472">Membrane</keyword>
<feature type="transmembrane region" description="Helical" evidence="7">
    <location>
        <begin position="298"/>
        <end position="318"/>
    </location>
</feature>
<feature type="transmembrane region" description="Helical" evidence="7">
    <location>
        <begin position="56"/>
        <end position="75"/>
    </location>
</feature>
<evidence type="ECO:0000256" key="1">
    <source>
        <dbReference type="ARBA" id="ARBA00004141"/>
    </source>
</evidence>
<dbReference type="PANTHER" id="PTHR42810">
    <property type="entry name" value="PURINE PERMEASE C1399.01C-RELATED"/>
    <property type="match status" value="1"/>
</dbReference>
<feature type="transmembrane region" description="Helical" evidence="7">
    <location>
        <begin position="359"/>
        <end position="377"/>
    </location>
</feature>
<dbReference type="GO" id="GO:0005886">
    <property type="term" value="C:plasma membrane"/>
    <property type="evidence" value="ECO:0007669"/>
    <property type="project" value="UniProtKB-ARBA"/>
</dbReference>
<evidence type="ECO:0000256" key="5">
    <source>
        <dbReference type="ARBA" id="ARBA00022989"/>
    </source>
</evidence>
<keyword evidence="5 7" id="KW-1133">Transmembrane helix</keyword>
<accession>B1KDP9</accession>
<keyword evidence="3" id="KW-0813">Transport</keyword>
<dbReference type="GO" id="GO:0042907">
    <property type="term" value="F:xanthine transmembrane transporter activity"/>
    <property type="evidence" value="ECO:0007669"/>
    <property type="project" value="TreeGrafter"/>
</dbReference>
<evidence type="ECO:0000256" key="3">
    <source>
        <dbReference type="ARBA" id="ARBA00022448"/>
    </source>
</evidence>
<dbReference type="RefSeq" id="WP_012324790.1">
    <property type="nucleotide sequence ID" value="NC_010506.1"/>
</dbReference>
<comment type="similarity">
    <text evidence="2">Belongs to the nucleobase:cation symporter-2 (NCS2) (TC 2.A.40) family.</text>
</comment>
<keyword evidence="4 7" id="KW-0812">Transmembrane</keyword>
<dbReference type="PROSITE" id="PS01116">
    <property type="entry name" value="XANTH_URACIL_PERMASE"/>
    <property type="match status" value="1"/>
</dbReference>
<dbReference type="Pfam" id="PF00860">
    <property type="entry name" value="Xan_ur_permease"/>
    <property type="match status" value="1"/>
</dbReference>
<evidence type="ECO:0000313" key="8">
    <source>
        <dbReference type="EMBL" id="ACA86446.1"/>
    </source>
</evidence>
<evidence type="ECO:0000256" key="6">
    <source>
        <dbReference type="ARBA" id="ARBA00023136"/>
    </source>
</evidence>
<comment type="subcellular location">
    <subcellularLocation>
        <location evidence="1">Membrane</location>
        <topology evidence="1">Multi-pass membrane protein</topology>
    </subcellularLocation>
</comment>